<evidence type="ECO:0000313" key="3">
    <source>
        <dbReference type="Proteomes" id="UP000244248"/>
    </source>
</evidence>
<proteinExistence type="inferred from homology"/>
<dbReference type="Gene3D" id="1.20.120.740">
    <property type="entry name" value="YgfB uncharacterised protein family UPF0149, PF03695"/>
    <property type="match status" value="1"/>
</dbReference>
<dbReference type="PANTHER" id="PTHR37528:SF1">
    <property type="entry name" value="UPF0149 PROTEIN YGFB"/>
    <property type="match status" value="1"/>
</dbReference>
<organism evidence="2 3">
    <name type="scientific">Stenotrophobium rhamnosiphilum</name>
    <dbReference type="NCBI Taxonomy" id="2029166"/>
    <lineage>
        <taxon>Bacteria</taxon>
        <taxon>Pseudomonadati</taxon>
        <taxon>Pseudomonadota</taxon>
        <taxon>Gammaproteobacteria</taxon>
        <taxon>Nevskiales</taxon>
        <taxon>Nevskiaceae</taxon>
        <taxon>Stenotrophobium</taxon>
    </lineage>
</organism>
<comment type="similarity">
    <text evidence="1">Belongs to the UPF0149 family.</text>
</comment>
<protein>
    <recommendedName>
        <fullName evidence="4">YecA family protein</fullName>
    </recommendedName>
</protein>
<dbReference type="Proteomes" id="UP000244248">
    <property type="component" value="Unassembled WGS sequence"/>
</dbReference>
<dbReference type="InterPro" id="IPR036255">
    <property type="entry name" value="YgfB-like_sf"/>
</dbReference>
<evidence type="ECO:0008006" key="4">
    <source>
        <dbReference type="Google" id="ProtNLM"/>
    </source>
</evidence>
<dbReference type="RefSeq" id="WP_107938930.1">
    <property type="nucleotide sequence ID" value="NZ_QANS01000001.1"/>
</dbReference>
<sequence>MQETIQYEGLSSVLAQVGFVDETAAFHGALCGALCVKQSNEVDLLLLLDPAGDQSLTIDTSAQKALVEAREQTLISLQDNEGAFAPLLPHDDSELPSRVAALVAWCEGFLFGLSTRPNLDLESCSEELQEIIEDFTQFTRASIDGEDNVELEETAYAELVEYIRVGAQLVYMEMRPRPTPDPQSSKKLH</sequence>
<dbReference type="GO" id="GO:0005829">
    <property type="term" value="C:cytosol"/>
    <property type="evidence" value="ECO:0007669"/>
    <property type="project" value="TreeGrafter"/>
</dbReference>
<dbReference type="PANTHER" id="PTHR37528">
    <property type="entry name" value="UPF0149 PROTEIN YGFB"/>
    <property type="match status" value="1"/>
</dbReference>
<reference evidence="2 3" key="1">
    <citation type="submission" date="2018-04" db="EMBL/GenBank/DDBJ databases">
        <title>Novel species isolated from glacier.</title>
        <authorList>
            <person name="Liu Q."/>
            <person name="Xin Y.-H."/>
        </authorList>
    </citation>
    <scope>NUCLEOTIDE SEQUENCE [LARGE SCALE GENOMIC DNA]</scope>
    <source>
        <strain evidence="2 3">GT1R17</strain>
    </source>
</reference>
<evidence type="ECO:0000313" key="2">
    <source>
        <dbReference type="EMBL" id="PTU33223.1"/>
    </source>
</evidence>
<dbReference type="SUPFAM" id="SSF101327">
    <property type="entry name" value="YgfB-like"/>
    <property type="match status" value="1"/>
</dbReference>
<dbReference type="Pfam" id="PF03695">
    <property type="entry name" value="UPF0149"/>
    <property type="match status" value="1"/>
</dbReference>
<name>A0A2T5MKW6_9GAMM</name>
<gene>
    <name evidence="2" type="ORF">CJD38_03730</name>
</gene>
<keyword evidence="3" id="KW-1185">Reference proteome</keyword>
<comment type="caution">
    <text evidence="2">The sequence shown here is derived from an EMBL/GenBank/DDBJ whole genome shotgun (WGS) entry which is preliminary data.</text>
</comment>
<dbReference type="AlphaFoldDB" id="A0A2T5MKW6"/>
<accession>A0A2T5MKW6</accession>
<dbReference type="OrthoDB" id="9783391at2"/>
<evidence type="ECO:0000256" key="1">
    <source>
        <dbReference type="ARBA" id="ARBA00038308"/>
    </source>
</evidence>
<dbReference type="EMBL" id="QANS01000001">
    <property type="protein sequence ID" value="PTU33223.1"/>
    <property type="molecule type" value="Genomic_DNA"/>
</dbReference>
<dbReference type="InterPro" id="IPR011978">
    <property type="entry name" value="YgfB-like"/>
</dbReference>